<dbReference type="RefSeq" id="WP_094544076.1">
    <property type="nucleotide sequence ID" value="NZ_CP091785.1"/>
</dbReference>
<dbReference type="InterPro" id="IPR013417">
    <property type="entry name" value="CHP02588"/>
</dbReference>
<dbReference type="GeneID" id="93112387"/>
<accession>A0A256G994</accession>
<dbReference type="Proteomes" id="UP000526233">
    <property type="component" value="Unassembled WGS sequence"/>
</dbReference>
<evidence type="ECO:0000313" key="2">
    <source>
        <dbReference type="EMBL" id="OYR23516.1"/>
    </source>
</evidence>
<dbReference type="STRING" id="419475.A8A54_22555"/>
<evidence type="ECO:0000313" key="1">
    <source>
        <dbReference type="EMBL" id="NNV23438.1"/>
    </source>
</evidence>
<dbReference type="AlphaFoldDB" id="A0A256G994"/>
<reference evidence="1 4" key="2">
    <citation type="submission" date="2018-11" db="EMBL/GenBank/DDBJ databases">
        <title>Genome sequencing and analysis.</title>
        <authorList>
            <person name="Huang Y.-T."/>
        </authorList>
    </citation>
    <scope>NUCLEOTIDE SEQUENCE [LARGE SCALE GENOMIC DNA]</scope>
    <source>
        <strain evidence="1 4">SHIN</strain>
    </source>
</reference>
<evidence type="ECO:0000313" key="4">
    <source>
        <dbReference type="Proteomes" id="UP000526233"/>
    </source>
</evidence>
<keyword evidence="3" id="KW-1185">Reference proteome</keyword>
<evidence type="ECO:0000313" key="3">
    <source>
        <dbReference type="Proteomes" id="UP000216188"/>
    </source>
</evidence>
<name>A0A256G994_9HYPH</name>
<dbReference type="NCBIfam" id="TIGR02588">
    <property type="entry name" value="TIGR02588 family protein"/>
    <property type="match status" value="1"/>
</dbReference>
<dbReference type="Proteomes" id="UP000216188">
    <property type="component" value="Unassembled WGS sequence"/>
</dbReference>
<protein>
    <submittedName>
        <fullName evidence="1">TIGR02588 family protein</fullName>
    </submittedName>
</protein>
<gene>
    <name evidence="2" type="ORF">CEV34_3520</name>
    <name evidence="1" type="ORF">EHE22_23925</name>
</gene>
<dbReference type="EMBL" id="PKQI01000004">
    <property type="protein sequence ID" value="NNV23438.1"/>
    <property type="molecule type" value="Genomic_DNA"/>
</dbReference>
<dbReference type="EMBL" id="NNRM01000039">
    <property type="protein sequence ID" value="OYR23516.1"/>
    <property type="molecule type" value="Genomic_DNA"/>
</dbReference>
<comment type="caution">
    <text evidence="2">The sequence shown here is derived from an EMBL/GenBank/DDBJ whole genome shotgun (WGS) entry which is preliminary data.</text>
</comment>
<reference evidence="2 3" key="1">
    <citation type="submission" date="2017-07" db="EMBL/GenBank/DDBJ databases">
        <title>Phylogenetic study on the rhizospheric bacterium Ochrobactrum sp. A44.</title>
        <authorList>
            <person name="Krzyzanowska D.M."/>
            <person name="Ossowicki A."/>
            <person name="Rajewska M."/>
            <person name="Maciag T."/>
            <person name="Kaczynski Z."/>
            <person name="Czerwicka M."/>
            <person name="Jafra S."/>
        </authorList>
    </citation>
    <scope>NUCLEOTIDE SEQUENCE [LARGE SCALE GENOMIC DNA]</scope>
    <source>
        <strain evidence="2 3">CCUG 30717</strain>
    </source>
</reference>
<organism evidence="2 3">
    <name type="scientific">Brucella pseudogrignonensis</name>
    <dbReference type="NCBI Taxonomy" id="419475"/>
    <lineage>
        <taxon>Bacteria</taxon>
        <taxon>Pseudomonadati</taxon>
        <taxon>Pseudomonadota</taxon>
        <taxon>Alphaproteobacteria</taxon>
        <taxon>Hyphomicrobiales</taxon>
        <taxon>Brucellaceae</taxon>
        <taxon>Brucella/Ochrobactrum group</taxon>
        <taxon>Brucella</taxon>
    </lineage>
</organism>
<sequence length="138" mass="15260">MNKRANSTKSDSKRAEVHWSEWLAGALSALLIVALLGFLGYQSYQYQPDKADFRVEVTNFSAVENGYRVAFSVFNLTRSSAAQVRVVGIVGEQQGGGEQAEATFDYVASKAQTKGALFFAKDPRNQDLKLRVESYIDP</sequence>
<proteinExistence type="predicted"/>